<name>A0A0V0XIX9_TRIPS</name>
<evidence type="ECO:0000313" key="1">
    <source>
        <dbReference type="EMBL" id="KRX87751.1"/>
    </source>
</evidence>
<dbReference type="EMBL" id="JYDU01000269">
    <property type="protein sequence ID" value="KRX87751.1"/>
    <property type="molecule type" value="Genomic_DNA"/>
</dbReference>
<dbReference type="Proteomes" id="UP000054815">
    <property type="component" value="Unassembled WGS sequence"/>
</dbReference>
<proteinExistence type="predicted"/>
<organism evidence="1 2">
    <name type="scientific">Trichinella pseudospiralis</name>
    <name type="common">Parasitic roundworm</name>
    <dbReference type="NCBI Taxonomy" id="6337"/>
    <lineage>
        <taxon>Eukaryota</taxon>
        <taxon>Metazoa</taxon>
        <taxon>Ecdysozoa</taxon>
        <taxon>Nematoda</taxon>
        <taxon>Enoplea</taxon>
        <taxon>Dorylaimia</taxon>
        <taxon>Trichinellida</taxon>
        <taxon>Trichinellidae</taxon>
        <taxon>Trichinella</taxon>
    </lineage>
</organism>
<reference evidence="1 2" key="1">
    <citation type="submission" date="2015-01" db="EMBL/GenBank/DDBJ databases">
        <title>Evolution of Trichinella species and genotypes.</title>
        <authorList>
            <person name="Korhonen P.K."/>
            <person name="Edoardo P."/>
            <person name="Giuseppe L.R."/>
            <person name="Gasser R.B."/>
        </authorList>
    </citation>
    <scope>NUCLEOTIDE SEQUENCE [LARGE SCALE GENOMIC DNA]</scope>
    <source>
        <strain evidence="1">ISS141</strain>
    </source>
</reference>
<sequence length="583" mass="67270">MVGSVGREKTAVGQKESVKSRGQYWVGRDKIDCNLLEGTKYKGIEMRRNKAGGKAPLAYNVSGQWRGSGDLYIIPRNLNGSVHNCWEGNRTRPDKLERDLVLKNLLHCQKEVCTLFERMRHLARKKGRKCCGKSSSRIVESTLQYTISALFFWVNGTGYLKFLESCFEEAAHVLTKRLHRCSESVVLWKTKYVNSTWDHNALYGSKVSEMWWENSRYVDKYSRSAVHAQYKNDAKWSEESGWAPCKTCYEDGWLGTGQYKNRPHLFETGAKQWIILGTCWRAYGTVNDKNCTRMTRDVTDSVHRCLKENGTGWVKNTAGRRSTHSTKMMRTGLRRAAGRRAKRVTSCCWTTADGKESIIRSFLDKTSLIRCKILHCCWRDGWLGSERYKNRAHLFESGAKKWIILGTCCRAYGTNDLGRDRFCASLFQGKWHRMGKKLVPDFLNTVLCPRVGYDCVLSIHEGVYPYLFVLPLNSSVRCRTGQENRAVPWDFTEHSTISNSANNTSTLCGDEITQITPRRGFTLSPHNHKFMHTHTNYHTLKCKHYCVIHRRPLQYPYIQGMFPVKLWFTLCHFVLQQFLSNIS</sequence>
<gene>
    <name evidence="1" type="ORF">T4E_932</name>
</gene>
<dbReference type="AlphaFoldDB" id="A0A0V0XIX9"/>
<comment type="caution">
    <text evidence="1">The sequence shown here is derived from an EMBL/GenBank/DDBJ whole genome shotgun (WGS) entry which is preliminary data.</text>
</comment>
<protein>
    <submittedName>
        <fullName evidence="1">Uncharacterized protein</fullName>
    </submittedName>
</protein>
<evidence type="ECO:0000313" key="2">
    <source>
        <dbReference type="Proteomes" id="UP000054815"/>
    </source>
</evidence>
<accession>A0A0V0XIX9</accession>